<keyword evidence="3" id="KW-1185">Reference proteome</keyword>
<protein>
    <submittedName>
        <fullName evidence="2">Uncharacterized protein</fullName>
    </submittedName>
</protein>
<gene>
    <name evidence="2" type="ORF">DC366_13920</name>
</gene>
<dbReference type="Proteomes" id="UP000244446">
    <property type="component" value="Unassembled WGS sequence"/>
</dbReference>
<keyword evidence="1" id="KW-1133">Transmembrane helix</keyword>
<dbReference type="EMBL" id="QCYH01000008">
    <property type="protein sequence ID" value="PVA09479.1"/>
    <property type="molecule type" value="Genomic_DNA"/>
</dbReference>
<comment type="caution">
    <text evidence="2">The sequence shown here is derived from an EMBL/GenBank/DDBJ whole genome shotgun (WGS) entry which is preliminary data.</text>
</comment>
<dbReference type="OrthoDB" id="7822309at2"/>
<dbReference type="AlphaFoldDB" id="A0A2T7G4Y6"/>
<evidence type="ECO:0000256" key="1">
    <source>
        <dbReference type="SAM" id="Phobius"/>
    </source>
</evidence>
<feature type="transmembrane region" description="Helical" evidence="1">
    <location>
        <begin position="108"/>
        <end position="126"/>
    </location>
</feature>
<organism evidence="2 3">
    <name type="scientific">Pelagivirga sediminicola</name>
    <dbReference type="NCBI Taxonomy" id="2170575"/>
    <lineage>
        <taxon>Bacteria</taxon>
        <taxon>Pseudomonadati</taxon>
        <taxon>Pseudomonadota</taxon>
        <taxon>Alphaproteobacteria</taxon>
        <taxon>Rhodobacterales</taxon>
        <taxon>Paracoccaceae</taxon>
        <taxon>Pelagivirga</taxon>
    </lineage>
</organism>
<evidence type="ECO:0000313" key="3">
    <source>
        <dbReference type="Proteomes" id="UP000244446"/>
    </source>
</evidence>
<proteinExistence type="predicted"/>
<evidence type="ECO:0000313" key="2">
    <source>
        <dbReference type="EMBL" id="PVA09479.1"/>
    </source>
</evidence>
<name>A0A2T7G4Y6_9RHOB</name>
<accession>A0A2T7G4Y6</accession>
<keyword evidence="1" id="KW-0812">Transmembrane</keyword>
<sequence>MTALSEYQRLEASGLWRSTPGDQRCEVVVSIGDATLVITDMRDRALTHWSIPAVVRANPGQIPAIYHPDGDTGETLELDAGERQMIDAIEKLRAGVARLRPRPGRLRLMMMLGSMAAAAALAVFWLPGAVRDHALRVVPPVKRAQIGAALEAQMQSVTGPPCRAPAGTAALTRLAERLPAKRGTGALRVVRGGVRTTATLPGGTILLHRSLVEDFEEPDVVAGYIVAERVRARAYDPLGRLLDHADLIAAFRLLTTGEPGQEALRSYAEYLLTDAPAAPLDDAALLSGFQAWSVRSTPYAYARDITGETTLGLIEADPFTTEVPPALLSDGDWLRLQGICGS</sequence>
<reference evidence="2 3" key="1">
    <citation type="submission" date="2018-04" db="EMBL/GenBank/DDBJ databases">
        <title>Pelagivirga bohaiensis gen. nov., sp. nov., a bacterium isolated from the Bohai Sea.</title>
        <authorList>
            <person name="Ji X."/>
        </authorList>
    </citation>
    <scope>NUCLEOTIDE SEQUENCE [LARGE SCALE GENOMIC DNA]</scope>
    <source>
        <strain evidence="2 3">BH-SD19</strain>
    </source>
</reference>
<keyword evidence="1" id="KW-0472">Membrane</keyword>
<dbReference type="RefSeq" id="WP_108692831.1">
    <property type="nucleotide sequence ID" value="NZ_QCYH01000008.1"/>
</dbReference>